<dbReference type="SMART" id="SM00530">
    <property type="entry name" value="HTH_XRE"/>
    <property type="match status" value="1"/>
</dbReference>
<evidence type="ECO:0000313" key="5">
    <source>
        <dbReference type="Proteomes" id="UP000217076"/>
    </source>
</evidence>
<dbReference type="AlphaFoldDB" id="A0A1G8G6I7"/>
<dbReference type="GO" id="GO:0003700">
    <property type="term" value="F:DNA-binding transcription factor activity"/>
    <property type="evidence" value="ECO:0007669"/>
    <property type="project" value="TreeGrafter"/>
</dbReference>
<dbReference type="Proteomes" id="UP000217076">
    <property type="component" value="Unassembled WGS sequence"/>
</dbReference>
<dbReference type="GO" id="GO:0005829">
    <property type="term" value="C:cytosol"/>
    <property type="evidence" value="ECO:0007669"/>
    <property type="project" value="TreeGrafter"/>
</dbReference>
<dbReference type="Gene3D" id="1.10.260.40">
    <property type="entry name" value="lambda repressor-like DNA-binding domains"/>
    <property type="match status" value="1"/>
</dbReference>
<sequence>MNHVTKPPRRQPFTAKEYGPDPVDVHVGRRLRLRRTLLGMSQEQLAAAIGVTFQQVQKYERGGNRISASRLFDVARVLGVPISFFFEDITEETTKDRPTQNLPEQAGLAAMVPAGEADERSKSMTLELNRAFWRLPKDQLRTQVLDLLKTMARRD</sequence>
<gene>
    <name evidence="4" type="ORF">SAMN05421742_1204</name>
</gene>
<dbReference type="GO" id="GO:0003677">
    <property type="term" value="F:DNA binding"/>
    <property type="evidence" value="ECO:0007669"/>
    <property type="project" value="UniProtKB-KW"/>
</dbReference>
<feature type="domain" description="HTH cro/C1-type" evidence="3">
    <location>
        <begin position="31"/>
        <end position="85"/>
    </location>
</feature>
<evidence type="ECO:0000256" key="2">
    <source>
        <dbReference type="SAM" id="MobiDB-lite"/>
    </source>
</evidence>
<reference evidence="5" key="1">
    <citation type="submission" date="2016-10" db="EMBL/GenBank/DDBJ databases">
        <authorList>
            <person name="Varghese N."/>
            <person name="Submissions S."/>
        </authorList>
    </citation>
    <scope>NUCLEOTIDE SEQUENCE [LARGE SCALE GENOMIC DNA]</scope>
    <source>
        <strain evidence="5">930I</strain>
    </source>
</reference>
<dbReference type="STRING" id="83401.SAMN05421742_1204"/>
<feature type="region of interest" description="Disordered" evidence="2">
    <location>
        <begin position="1"/>
        <end position="21"/>
    </location>
</feature>
<evidence type="ECO:0000256" key="1">
    <source>
        <dbReference type="ARBA" id="ARBA00023125"/>
    </source>
</evidence>
<evidence type="ECO:0000259" key="3">
    <source>
        <dbReference type="PROSITE" id="PS50943"/>
    </source>
</evidence>
<dbReference type="SUPFAM" id="SSF47413">
    <property type="entry name" value="lambda repressor-like DNA-binding domains"/>
    <property type="match status" value="1"/>
</dbReference>
<name>A0A1G8G6I7_9PROT</name>
<dbReference type="InterPro" id="IPR050807">
    <property type="entry name" value="TransReg_Diox_bact_type"/>
</dbReference>
<dbReference type="EMBL" id="FNCV01000020">
    <property type="protein sequence ID" value="SDH89901.1"/>
    <property type="molecule type" value="Genomic_DNA"/>
</dbReference>
<dbReference type="Pfam" id="PF01381">
    <property type="entry name" value="HTH_3"/>
    <property type="match status" value="1"/>
</dbReference>
<dbReference type="PANTHER" id="PTHR46797:SF1">
    <property type="entry name" value="METHYLPHOSPHONATE SYNTHASE"/>
    <property type="match status" value="1"/>
</dbReference>
<evidence type="ECO:0000313" key="4">
    <source>
        <dbReference type="EMBL" id="SDH89901.1"/>
    </source>
</evidence>
<keyword evidence="1" id="KW-0238">DNA-binding</keyword>
<dbReference type="PANTHER" id="PTHR46797">
    <property type="entry name" value="HTH-TYPE TRANSCRIPTIONAL REGULATOR"/>
    <property type="match status" value="1"/>
</dbReference>
<accession>A0A1G8G6I7</accession>
<protein>
    <submittedName>
        <fullName evidence="4">Transcriptional regulator, contains XRE-family HTH domain</fullName>
    </submittedName>
</protein>
<dbReference type="InterPro" id="IPR001387">
    <property type="entry name" value="Cro/C1-type_HTH"/>
</dbReference>
<dbReference type="RefSeq" id="WP_092621982.1">
    <property type="nucleotide sequence ID" value="NZ_FNCV01000020.1"/>
</dbReference>
<dbReference type="InterPro" id="IPR010982">
    <property type="entry name" value="Lambda_DNA-bd_dom_sf"/>
</dbReference>
<organism evidence="4 5">
    <name type="scientific">Roseospirillum parvum</name>
    <dbReference type="NCBI Taxonomy" id="83401"/>
    <lineage>
        <taxon>Bacteria</taxon>
        <taxon>Pseudomonadati</taxon>
        <taxon>Pseudomonadota</taxon>
        <taxon>Alphaproteobacteria</taxon>
        <taxon>Rhodospirillales</taxon>
        <taxon>Rhodospirillaceae</taxon>
        <taxon>Roseospirillum</taxon>
    </lineage>
</organism>
<proteinExistence type="predicted"/>
<dbReference type="OrthoDB" id="9797172at2"/>
<keyword evidence="5" id="KW-1185">Reference proteome</keyword>
<dbReference type="CDD" id="cd00093">
    <property type="entry name" value="HTH_XRE"/>
    <property type="match status" value="1"/>
</dbReference>
<dbReference type="PROSITE" id="PS50943">
    <property type="entry name" value="HTH_CROC1"/>
    <property type="match status" value="1"/>
</dbReference>